<dbReference type="RefSeq" id="XP_012184907.1">
    <property type="nucleotide sequence ID" value="XM_012329517.1"/>
</dbReference>
<proteinExistence type="predicted"/>
<evidence type="ECO:0000313" key="2">
    <source>
        <dbReference type="Proteomes" id="UP000006352"/>
    </source>
</evidence>
<dbReference type="Gene3D" id="3.80.10.10">
    <property type="entry name" value="Ribonuclease Inhibitor"/>
    <property type="match status" value="1"/>
</dbReference>
<evidence type="ECO:0008006" key="3">
    <source>
        <dbReference type="Google" id="ProtNLM"/>
    </source>
</evidence>
<keyword evidence="2" id="KW-1185">Reference proteome</keyword>
<accession>J4H4V0</accession>
<sequence length="437" mass="49267">MATARLAQEIIDHIIDFLWDDPPSLCKCALTHSSWYNRSRMLLYIRVHIRDCATFSAFRQLVLHAPRPRSFFEGHSSLLDLTDGGVRPYVQEIPHLLVSCRQAIRTIVLREAHWHEKRSPHSTFFSSLALLTTITRLELISCTFGTFREFQRLLCELPQLTEVSIQDISIKSHSPIPVVPGVRSTGDRLRLHLLHVKGLPSDEFIELLNWIRSTPSGCDRTIRSLHLNPMLPTTANWHITAGLLLQALGAPLTDVAVPVLIGGLSQLYLIFGSNLTWSSIDDDHAGLLSNSSLQSLRLFYLFVGPWTIAWGHIARTLFSISSTMIRHLYLDFKVGIDPRYHGIGDMHVQLTMDWTPLNNITMLKQFASLTEVVVGMEWHISEAVTELEVQDLQNTINGGLRQLHWNARGILTIKHEVHTFSDPPSTGPPTDVANAVV</sequence>
<dbReference type="Proteomes" id="UP000006352">
    <property type="component" value="Unassembled WGS sequence"/>
</dbReference>
<protein>
    <recommendedName>
        <fullName evidence="3">F-box domain-containing protein</fullName>
    </recommendedName>
</protein>
<organism evidence="1 2">
    <name type="scientific">Fibroporia radiculosa</name>
    <dbReference type="NCBI Taxonomy" id="599839"/>
    <lineage>
        <taxon>Eukaryota</taxon>
        <taxon>Fungi</taxon>
        <taxon>Dikarya</taxon>
        <taxon>Basidiomycota</taxon>
        <taxon>Agaricomycotina</taxon>
        <taxon>Agaricomycetes</taxon>
        <taxon>Polyporales</taxon>
        <taxon>Fibroporiaceae</taxon>
        <taxon>Fibroporia</taxon>
    </lineage>
</organism>
<dbReference type="HOGENOM" id="CLU_621178_0_0_1"/>
<gene>
    <name evidence="1" type="ORF">FIBRA_07853</name>
</gene>
<dbReference type="STRING" id="599839.J4H4V0"/>
<evidence type="ECO:0000313" key="1">
    <source>
        <dbReference type="EMBL" id="CCM05624.1"/>
    </source>
</evidence>
<dbReference type="EMBL" id="HE797198">
    <property type="protein sequence ID" value="CCM05624.1"/>
    <property type="molecule type" value="Genomic_DNA"/>
</dbReference>
<dbReference type="OrthoDB" id="2801588at2759"/>
<reference evidence="1 2" key="1">
    <citation type="journal article" date="2012" name="Appl. Environ. Microbiol.">
        <title>Short-read sequencing for genomic analysis of the brown rot fungus Fibroporia radiculosa.</title>
        <authorList>
            <person name="Tang J.D."/>
            <person name="Perkins A.D."/>
            <person name="Sonstegard T.S."/>
            <person name="Schroeder S.G."/>
            <person name="Burgess S.C."/>
            <person name="Diehl S.V."/>
        </authorList>
    </citation>
    <scope>NUCLEOTIDE SEQUENCE [LARGE SCALE GENOMIC DNA]</scope>
    <source>
        <strain evidence="1 2">TFFH 294</strain>
    </source>
</reference>
<dbReference type="AlphaFoldDB" id="J4H4V0"/>
<dbReference type="SUPFAM" id="SSF52047">
    <property type="entry name" value="RNI-like"/>
    <property type="match status" value="1"/>
</dbReference>
<dbReference type="InterPro" id="IPR032675">
    <property type="entry name" value="LRR_dom_sf"/>
</dbReference>
<name>J4H4V0_9APHY</name>
<dbReference type="GeneID" id="24100535"/>
<dbReference type="InParanoid" id="J4H4V0"/>